<organism evidence="1">
    <name type="scientific">Solanum chacoense</name>
    <name type="common">Chaco potato</name>
    <dbReference type="NCBI Taxonomy" id="4108"/>
    <lineage>
        <taxon>Eukaryota</taxon>
        <taxon>Viridiplantae</taxon>
        <taxon>Streptophyta</taxon>
        <taxon>Embryophyta</taxon>
        <taxon>Tracheophyta</taxon>
        <taxon>Spermatophyta</taxon>
        <taxon>Magnoliopsida</taxon>
        <taxon>eudicotyledons</taxon>
        <taxon>Gunneridae</taxon>
        <taxon>Pentapetalae</taxon>
        <taxon>asterids</taxon>
        <taxon>lamiids</taxon>
        <taxon>Solanales</taxon>
        <taxon>Solanaceae</taxon>
        <taxon>Solanoideae</taxon>
        <taxon>Solaneae</taxon>
        <taxon>Solanum</taxon>
    </lineage>
</organism>
<proteinExistence type="predicted"/>
<protein>
    <submittedName>
        <fullName evidence="1">Putative ovule protein</fullName>
    </submittedName>
</protein>
<reference evidence="1" key="1">
    <citation type="submission" date="2015-12" db="EMBL/GenBank/DDBJ databases">
        <title>Gene expression during late stages of embryo sac development: a critical building block for successful pollen-pistil interactions.</title>
        <authorList>
            <person name="Liu Y."/>
            <person name="Joly V."/>
            <person name="Sabar M."/>
            <person name="Matton D.P."/>
        </authorList>
    </citation>
    <scope>NUCLEOTIDE SEQUENCE</scope>
</reference>
<dbReference type="AlphaFoldDB" id="A0A0V0GVI0"/>
<evidence type="ECO:0000313" key="1">
    <source>
        <dbReference type="EMBL" id="JAP11408.1"/>
    </source>
</evidence>
<name>A0A0V0GVI0_SOLCH</name>
<accession>A0A0V0GVI0</accession>
<dbReference type="EMBL" id="GEDG01031379">
    <property type="protein sequence ID" value="JAP11408.1"/>
    <property type="molecule type" value="Transcribed_RNA"/>
</dbReference>
<sequence length="106" mass="12339">MIKAWSIFIITFGSLTRQIRKIDLCECMVINLLFPHSMYAALHTKFDFLLHLRVHTVIENQFQLLILISLVYLSVHSMDSTTVLIFSLSICFCTYNPFHRPLVTTC</sequence>